<dbReference type="InterPro" id="IPR038408">
    <property type="entry name" value="GNK2_sf"/>
</dbReference>
<feature type="domain" description="Gnk2-homologous" evidence="3">
    <location>
        <begin position="107"/>
        <end position="209"/>
    </location>
</feature>
<dbReference type="Gene3D" id="3.30.430.20">
    <property type="entry name" value="Gnk2 domain, C-X8-C-X2-C motif"/>
    <property type="match status" value="2"/>
</dbReference>
<evidence type="ECO:0000256" key="2">
    <source>
        <dbReference type="ARBA" id="ARBA00022737"/>
    </source>
</evidence>
<evidence type="ECO:0000313" key="4">
    <source>
        <dbReference type="EMBL" id="KAG5561401.1"/>
    </source>
</evidence>
<dbReference type="PANTHER" id="PTHR32099">
    <property type="entry name" value="CYSTEINE-RICH REPEAT SECRETORY PROTEIN"/>
    <property type="match status" value="1"/>
</dbReference>
<accession>A0AAV6LAZ6</accession>
<keyword evidence="1" id="KW-0732">Signal</keyword>
<evidence type="ECO:0000259" key="3">
    <source>
        <dbReference type="PROSITE" id="PS51473"/>
    </source>
</evidence>
<gene>
    <name evidence="4" type="ORF">RHGRI_004435</name>
</gene>
<proteinExistence type="predicted"/>
<dbReference type="AlphaFoldDB" id="A0AAV6LAZ6"/>
<keyword evidence="2" id="KW-0677">Repeat</keyword>
<dbReference type="EMBL" id="JACTNZ010000002">
    <property type="protein sequence ID" value="KAG5561401.1"/>
    <property type="molecule type" value="Genomic_DNA"/>
</dbReference>
<comment type="caution">
    <text evidence="4">The sequence shown here is derived from an EMBL/GenBank/DDBJ whole genome shotgun (WGS) entry which is preliminary data.</text>
</comment>
<organism evidence="4 5">
    <name type="scientific">Rhododendron griersonianum</name>
    <dbReference type="NCBI Taxonomy" id="479676"/>
    <lineage>
        <taxon>Eukaryota</taxon>
        <taxon>Viridiplantae</taxon>
        <taxon>Streptophyta</taxon>
        <taxon>Embryophyta</taxon>
        <taxon>Tracheophyta</taxon>
        <taxon>Spermatophyta</taxon>
        <taxon>Magnoliopsida</taxon>
        <taxon>eudicotyledons</taxon>
        <taxon>Gunneridae</taxon>
        <taxon>Pentapetalae</taxon>
        <taxon>asterids</taxon>
        <taxon>Ericales</taxon>
        <taxon>Ericaceae</taxon>
        <taxon>Ericoideae</taxon>
        <taxon>Rhodoreae</taxon>
        <taxon>Rhododendron</taxon>
    </lineage>
</organism>
<dbReference type="InterPro" id="IPR002902">
    <property type="entry name" value="GNK2"/>
</dbReference>
<keyword evidence="5" id="KW-1185">Reference proteome</keyword>
<evidence type="ECO:0000256" key="1">
    <source>
        <dbReference type="ARBA" id="ARBA00022729"/>
    </source>
</evidence>
<evidence type="ECO:0000313" key="5">
    <source>
        <dbReference type="Proteomes" id="UP000823749"/>
    </source>
</evidence>
<dbReference type="CDD" id="cd23509">
    <property type="entry name" value="Gnk2-like"/>
    <property type="match status" value="2"/>
</dbReference>
<name>A0AAV6LAZ6_9ERIC</name>
<dbReference type="Proteomes" id="UP000823749">
    <property type="component" value="Chromosome 2"/>
</dbReference>
<dbReference type="PROSITE" id="PS51473">
    <property type="entry name" value="GNK2"/>
    <property type="match status" value="2"/>
</dbReference>
<dbReference type="Pfam" id="PF01657">
    <property type="entry name" value="Stress-antifung"/>
    <property type="match status" value="1"/>
</dbReference>
<protein>
    <recommendedName>
        <fullName evidence="3">Gnk2-homologous domain-containing protein</fullName>
    </recommendedName>
</protein>
<reference evidence="4" key="1">
    <citation type="submission" date="2020-08" db="EMBL/GenBank/DDBJ databases">
        <title>Plant Genome Project.</title>
        <authorList>
            <person name="Zhang R.-G."/>
        </authorList>
    </citation>
    <scope>NUCLEOTIDE SEQUENCE</scope>
    <source>
        <strain evidence="4">WSP0</strain>
        <tissue evidence="4">Leaf</tissue>
    </source>
</reference>
<sequence>MCINTANFTINSAYGENRKEILSSLASNVEAFGGFYTGHIGEGSERVYALGLCRRDLHDEDCFSCVNSSSQAIIEKCPYQKEATNFGPPSLCIVRYSDKNFSRITDSSPAQLIYNLSKITNNTDEFDQALNSLVDSLIDTADNGPPRSMFATGAKKFSEYDSIYALMECIRGQTPDDCSMVCPLSLNLLMPHRHPLYPLILLLHPQQQT</sequence>
<dbReference type="PANTHER" id="PTHR32099:SF92">
    <property type="entry name" value="CYSTEINE-RICH RECEPTOR-LIKE PROTEIN KINASE 11"/>
    <property type="match status" value="1"/>
</dbReference>
<feature type="domain" description="Gnk2-homologous" evidence="3">
    <location>
        <begin position="1"/>
        <end position="101"/>
    </location>
</feature>